<dbReference type="Pfam" id="PF04024">
    <property type="entry name" value="PspC"/>
    <property type="match status" value="1"/>
</dbReference>
<dbReference type="InterPro" id="IPR007168">
    <property type="entry name" value="Phageshock_PspC_N"/>
</dbReference>
<dbReference type="EMBL" id="JACHXF010000039">
    <property type="protein sequence ID" value="MBB3101506.1"/>
    <property type="molecule type" value="Genomic_DNA"/>
</dbReference>
<dbReference type="PANTHER" id="PTHR33885">
    <property type="entry name" value="PHAGE SHOCK PROTEIN C"/>
    <property type="match status" value="1"/>
</dbReference>
<dbReference type="PANTHER" id="PTHR33885:SF3">
    <property type="entry name" value="PHAGE SHOCK PROTEIN C"/>
    <property type="match status" value="1"/>
</dbReference>
<evidence type="ECO:0000256" key="1">
    <source>
        <dbReference type="ARBA" id="ARBA00004162"/>
    </source>
</evidence>
<comment type="caution">
    <text evidence="8">The sequence shown here is derived from an EMBL/GenBank/DDBJ whole genome shotgun (WGS) entry which is preliminary data.</text>
</comment>
<protein>
    <submittedName>
        <fullName evidence="8">Phage shock protein PspC (Stress-responsive transcriptional regulator)</fullName>
    </submittedName>
</protein>
<keyword evidence="4 6" id="KW-1133">Transmembrane helix</keyword>
<gene>
    <name evidence="8" type="ORF">FHR83_009235</name>
</gene>
<evidence type="ECO:0000256" key="5">
    <source>
        <dbReference type="ARBA" id="ARBA00023136"/>
    </source>
</evidence>
<keyword evidence="5 6" id="KW-0472">Membrane</keyword>
<dbReference type="RefSeq" id="WP_203834145.1">
    <property type="nucleotide sequence ID" value="NZ_BMPW01000042.1"/>
</dbReference>
<evidence type="ECO:0000259" key="7">
    <source>
        <dbReference type="Pfam" id="PF04024"/>
    </source>
</evidence>
<feature type="transmembrane region" description="Helical" evidence="6">
    <location>
        <begin position="80"/>
        <end position="101"/>
    </location>
</feature>
<sequence length="274" mass="28126">MTMPETPVRRLRRSRADRVLGGVCGGLGRYFGVDPVLLRIAAVALALATGVLAYLIAWAAVPDDDGEPMPDRPRPGPNALSWYAGLVLITLGAVLMLRLAVPWIEASVAWPLLDGRGVPVPWRALPAAALIVVGLVVVALRRVPGALAALATVLLLAAVVAALPVERYAGPIGARKIAPAVAQWPVDTTVGVGTLTVDLTGRELPADGRMDVTVGVGKPALTVPSGAPVHILAAVGAGDIRVDGRSVSNGVEPRWPQPAGGTGAAVRVDARVGT</sequence>
<organism evidence="8 9">
    <name type="scientific">Actinoplanes campanulatus</name>
    <dbReference type="NCBI Taxonomy" id="113559"/>
    <lineage>
        <taxon>Bacteria</taxon>
        <taxon>Bacillati</taxon>
        <taxon>Actinomycetota</taxon>
        <taxon>Actinomycetes</taxon>
        <taxon>Micromonosporales</taxon>
        <taxon>Micromonosporaceae</taxon>
        <taxon>Actinoplanes</taxon>
    </lineage>
</organism>
<dbReference type="AlphaFoldDB" id="A0A7W5ASB3"/>
<evidence type="ECO:0000313" key="8">
    <source>
        <dbReference type="EMBL" id="MBB3101506.1"/>
    </source>
</evidence>
<dbReference type="GO" id="GO:0005886">
    <property type="term" value="C:plasma membrane"/>
    <property type="evidence" value="ECO:0007669"/>
    <property type="project" value="UniProtKB-SubCell"/>
</dbReference>
<reference evidence="8 9" key="1">
    <citation type="submission" date="2020-08" db="EMBL/GenBank/DDBJ databases">
        <title>Genomic Encyclopedia of Type Strains, Phase III (KMG-III): the genomes of soil and plant-associated and newly described type strains.</title>
        <authorList>
            <person name="Whitman W."/>
        </authorList>
    </citation>
    <scope>NUCLEOTIDE SEQUENCE [LARGE SCALE GENOMIC DNA]</scope>
    <source>
        <strain evidence="8 9">CECT 3287</strain>
    </source>
</reference>
<keyword evidence="2" id="KW-1003">Cell membrane</keyword>
<evidence type="ECO:0000256" key="3">
    <source>
        <dbReference type="ARBA" id="ARBA00022692"/>
    </source>
</evidence>
<proteinExistence type="predicted"/>
<name>A0A7W5ASB3_9ACTN</name>
<evidence type="ECO:0000256" key="6">
    <source>
        <dbReference type="SAM" id="Phobius"/>
    </source>
</evidence>
<dbReference type="InterPro" id="IPR052027">
    <property type="entry name" value="PspC"/>
</dbReference>
<comment type="subcellular location">
    <subcellularLocation>
        <location evidence="1">Cell membrane</location>
        <topology evidence="1">Single-pass membrane protein</topology>
    </subcellularLocation>
</comment>
<feature type="transmembrane region" description="Helical" evidence="6">
    <location>
        <begin position="122"/>
        <end position="140"/>
    </location>
</feature>
<keyword evidence="3 6" id="KW-0812">Transmembrane</keyword>
<feature type="domain" description="Phage shock protein PspC N-terminal" evidence="7">
    <location>
        <begin position="9"/>
        <end position="63"/>
    </location>
</feature>
<evidence type="ECO:0000313" key="9">
    <source>
        <dbReference type="Proteomes" id="UP000590749"/>
    </source>
</evidence>
<dbReference type="Proteomes" id="UP000590749">
    <property type="component" value="Unassembled WGS sequence"/>
</dbReference>
<feature type="transmembrane region" description="Helical" evidence="6">
    <location>
        <begin position="146"/>
        <end position="165"/>
    </location>
</feature>
<keyword evidence="9" id="KW-1185">Reference proteome</keyword>
<evidence type="ECO:0000256" key="4">
    <source>
        <dbReference type="ARBA" id="ARBA00022989"/>
    </source>
</evidence>
<feature type="transmembrane region" description="Helical" evidence="6">
    <location>
        <begin position="36"/>
        <end position="60"/>
    </location>
</feature>
<evidence type="ECO:0000256" key="2">
    <source>
        <dbReference type="ARBA" id="ARBA00022475"/>
    </source>
</evidence>
<accession>A0A7W5ASB3</accession>